<dbReference type="Gene3D" id="3.40.50.2300">
    <property type="match status" value="1"/>
</dbReference>
<feature type="domain" description="HTH luxR-type" evidence="4">
    <location>
        <begin position="143"/>
        <end position="208"/>
    </location>
</feature>
<dbReference type="InterPro" id="IPR011006">
    <property type="entry name" value="CheY-like_superfamily"/>
</dbReference>
<keyword evidence="1 3" id="KW-0597">Phosphoprotein</keyword>
<feature type="domain" description="Response regulatory" evidence="5">
    <location>
        <begin position="3"/>
        <end position="119"/>
    </location>
</feature>
<dbReference type="PRINTS" id="PR00038">
    <property type="entry name" value="HTHLUXR"/>
</dbReference>
<name>A0A0F3GVG7_9BACT</name>
<evidence type="ECO:0000256" key="3">
    <source>
        <dbReference type="PROSITE-ProRule" id="PRU00169"/>
    </source>
</evidence>
<dbReference type="PANTHER" id="PTHR43214:SF43">
    <property type="entry name" value="TWO-COMPONENT RESPONSE REGULATOR"/>
    <property type="match status" value="1"/>
</dbReference>
<sequence length="210" mass="23349">MIKLMLVDDHPVVLQGLEKIISMQGDMTIVGQARGISECLGLIAKVDCDIVILDLSLPDGSGFDLLEELKTVNSKLQIIILSMLEEDKFAIRALENGASGYINKAAVADELIDAIRVVSSGNKHITPEMAQKLARHVDRYQNEKPPHEMLSEREYQVMLMLASGMLLKDIGAELGINLKTVSTYKDRIKNKMKLKTKAELTKYAIKNKLI</sequence>
<dbReference type="GO" id="GO:0003677">
    <property type="term" value="F:DNA binding"/>
    <property type="evidence" value="ECO:0007669"/>
    <property type="project" value="UniProtKB-KW"/>
</dbReference>
<evidence type="ECO:0000256" key="2">
    <source>
        <dbReference type="ARBA" id="ARBA00023125"/>
    </source>
</evidence>
<dbReference type="InterPro" id="IPR039420">
    <property type="entry name" value="WalR-like"/>
</dbReference>
<dbReference type="InterPro" id="IPR000792">
    <property type="entry name" value="Tscrpt_reg_LuxR_C"/>
</dbReference>
<dbReference type="PANTHER" id="PTHR43214">
    <property type="entry name" value="TWO-COMPONENT RESPONSE REGULATOR"/>
    <property type="match status" value="1"/>
</dbReference>
<evidence type="ECO:0000313" key="6">
    <source>
        <dbReference type="EMBL" id="KJU84678.1"/>
    </source>
</evidence>
<dbReference type="Pfam" id="PF00196">
    <property type="entry name" value="GerE"/>
    <property type="match status" value="1"/>
</dbReference>
<dbReference type="PROSITE" id="PS50043">
    <property type="entry name" value="HTH_LUXR_2"/>
    <property type="match status" value="1"/>
</dbReference>
<protein>
    <submittedName>
        <fullName evidence="6">Two component LuxR family transcriptional regulator</fullName>
    </submittedName>
</protein>
<gene>
    <name evidence="6" type="ORF">MBAV_003127</name>
</gene>
<dbReference type="InterPro" id="IPR016032">
    <property type="entry name" value="Sig_transdc_resp-reg_C-effctor"/>
</dbReference>
<dbReference type="SUPFAM" id="SSF52172">
    <property type="entry name" value="CheY-like"/>
    <property type="match status" value="1"/>
</dbReference>
<dbReference type="CDD" id="cd06170">
    <property type="entry name" value="LuxR_C_like"/>
    <property type="match status" value="1"/>
</dbReference>
<dbReference type="SMART" id="SM00421">
    <property type="entry name" value="HTH_LUXR"/>
    <property type="match status" value="1"/>
</dbReference>
<accession>A0A0F3GVG7</accession>
<dbReference type="Pfam" id="PF00072">
    <property type="entry name" value="Response_reg"/>
    <property type="match status" value="1"/>
</dbReference>
<dbReference type="GO" id="GO:0000160">
    <property type="term" value="P:phosphorelay signal transduction system"/>
    <property type="evidence" value="ECO:0007669"/>
    <property type="project" value="InterPro"/>
</dbReference>
<comment type="caution">
    <text evidence="6">The sequence shown here is derived from an EMBL/GenBank/DDBJ whole genome shotgun (WGS) entry which is preliminary data.</text>
</comment>
<dbReference type="PROSITE" id="PS50110">
    <property type="entry name" value="RESPONSE_REGULATORY"/>
    <property type="match status" value="1"/>
</dbReference>
<feature type="modified residue" description="4-aspartylphosphate" evidence="3">
    <location>
        <position position="54"/>
    </location>
</feature>
<keyword evidence="7" id="KW-1185">Reference proteome</keyword>
<organism evidence="6 7">
    <name type="scientific">Candidatus Magnetobacterium bavaricum</name>
    <dbReference type="NCBI Taxonomy" id="29290"/>
    <lineage>
        <taxon>Bacteria</taxon>
        <taxon>Pseudomonadati</taxon>
        <taxon>Nitrospirota</taxon>
        <taxon>Thermodesulfovibrionia</taxon>
        <taxon>Thermodesulfovibrionales</taxon>
        <taxon>Candidatus Magnetobacteriaceae</taxon>
        <taxon>Candidatus Magnetobacterium</taxon>
    </lineage>
</organism>
<keyword evidence="2" id="KW-0238">DNA-binding</keyword>
<dbReference type="Proteomes" id="UP000033423">
    <property type="component" value="Unassembled WGS sequence"/>
</dbReference>
<reference evidence="6 7" key="1">
    <citation type="submission" date="2015-02" db="EMBL/GenBank/DDBJ databases">
        <title>Single-cell genomics of uncultivated deep-branching MTB reveals a conserved set of magnetosome genes.</title>
        <authorList>
            <person name="Kolinko S."/>
            <person name="Richter M."/>
            <person name="Glockner F.O."/>
            <person name="Brachmann A."/>
            <person name="Schuler D."/>
        </authorList>
    </citation>
    <scope>NUCLEOTIDE SEQUENCE [LARGE SCALE GENOMIC DNA]</scope>
    <source>
        <strain evidence="6">TM-1</strain>
    </source>
</reference>
<evidence type="ECO:0000259" key="4">
    <source>
        <dbReference type="PROSITE" id="PS50043"/>
    </source>
</evidence>
<dbReference type="CDD" id="cd17535">
    <property type="entry name" value="REC_NarL-like"/>
    <property type="match status" value="1"/>
</dbReference>
<evidence type="ECO:0000259" key="5">
    <source>
        <dbReference type="PROSITE" id="PS50110"/>
    </source>
</evidence>
<dbReference type="EMBL" id="LACI01001336">
    <property type="protein sequence ID" value="KJU84678.1"/>
    <property type="molecule type" value="Genomic_DNA"/>
</dbReference>
<dbReference type="SUPFAM" id="SSF46894">
    <property type="entry name" value="C-terminal effector domain of the bipartite response regulators"/>
    <property type="match status" value="1"/>
</dbReference>
<dbReference type="SMART" id="SM00448">
    <property type="entry name" value="REC"/>
    <property type="match status" value="1"/>
</dbReference>
<evidence type="ECO:0000313" key="7">
    <source>
        <dbReference type="Proteomes" id="UP000033423"/>
    </source>
</evidence>
<evidence type="ECO:0000256" key="1">
    <source>
        <dbReference type="ARBA" id="ARBA00022553"/>
    </source>
</evidence>
<proteinExistence type="predicted"/>
<dbReference type="InterPro" id="IPR058245">
    <property type="entry name" value="NreC/VraR/RcsB-like_REC"/>
</dbReference>
<dbReference type="InterPro" id="IPR001789">
    <property type="entry name" value="Sig_transdc_resp-reg_receiver"/>
</dbReference>
<dbReference type="AlphaFoldDB" id="A0A0F3GVG7"/>
<dbReference type="GO" id="GO:0006355">
    <property type="term" value="P:regulation of DNA-templated transcription"/>
    <property type="evidence" value="ECO:0007669"/>
    <property type="project" value="InterPro"/>
</dbReference>